<dbReference type="HOGENOM" id="CLU_044348_0_3_1"/>
<dbReference type="PANTHER" id="PTHR47163:SF3">
    <property type="entry name" value="PROTEIN CBG18017"/>
    <property type="match status" value="1"/>
</dbReference>
<gene>
    <name evidence="3" type="ORF">CRE_29124</name>
</gene>
<dbReference type="OrthoDB" id="5809873at2759"/>
<sequence length="120" mass="13493">MTHSAAVLLTSFVISLGKVVEIDETAVLKAKYQRESILNRPTIWVFGLLERKTEKIAMFQVVKCDATTLLLIIQRSVALGTTIVSDGWTAYRRISKLRKSHGVINHKLNFVDPRDSSVHT</sequence>
<feature type="signal peptide" evidence="1">
    <location>
        <begin position="1"/>
        <end position="17"/>
    </location>
</feature>
<dbReference type="OMA" id="ARREYNC"/>
<dbReference type="InterPro" id="IPR053164">
    <property type="entry name" value="IS1016-like_transposase"/>
</dbReference>
<evidence type="ECO:0000313" key="4">
    <source>
        <dbReference type="Proteomes" id="UP000008281"/>
    </source>
</evidence>
<dbReference type="AlphaFoldDB" id="E3N4N2"/>
<feature type="chain" id="PRO_5003176844" description="ISXO2-like transposase domain-containing protein" evidence="1">
    <location>
        <begin position="18"/>
        <end position="120"/>
    </location>
</feature>
<dbReference type="EMBL" id="DS268526">
    <property type="protein sequence ID" value="EFO85585.1"/>
    <property type="molecule type" value="Genomic_DNA"/>
</dbReference>
<evidence type="ECO:0000256" key="1">
    <source>
        <dbReference type="SAM" id="SignalP"/>
    </source>
</evidence>
<dbReference type="Proteomes" id="UP000008281">
    <property type="component" value="Unassembled WGS sequence"/>
</dbReference>
<evidence type="ECO:0000313" key="3">
    <source>
        <dbReference type="EMBL" id="EFO85585.1"/>
    </source>
</evidence>
<protein>
    <recommendedName>
        <fullName evidence="2">ISXO2-like transposase domain-containing protein</fullName>
    </recommendedName>
</protein>
<name>E3N4N2_CAERE</name>
<dbReference type="InterPro" id="IPR024445">
    <property type="entry name" value="Tnp_ISXO2-like"/>
</dbReference>
<dbReference type="InParanoid" id="E3N4N2"/>
<evidence type="ECO:0000259" key="2">
    <source>
        <dbReference type="SMART" id="SM01126"/>
    </source>
</evidence>
<proteinExistence type="predicted"/>
<dbReference type="SMART" id="SM01126">
    <property type="entry name" value="DDE_Tnp_IS1595"/>
    <property type="match status" value="1"/>
</dbReference>
<accession>E3N4N2</accession>
<dbReference type="PANTHER" id="PTHR47163">
    <property type="entry name" value="DDE_TNP_IS1595 DOMAIN-CONTAINING PROTEIN"/>
    <property type="match status" value="1"/>
</dbReference>
<keyword evidence="4" id="KW-1185">Reference proteome</keyword>
<organism evidence="4">
    <name type="scientific">Caenorhabditis remanei</name>
    <name type="common">Caenorhabditis vulgaris</name>
    <dbReference type="NCBI Taxonomy" id="31234"/>
    <lineage>
        <taxon>Eukaryota</taxon>
        <taxon>Metazoa</taxon>
        <taxon>Ecdysozoa</taxon>
        <taxon>Nematoda</taxon>
        <taxon>Chromadorea</taxon>
        <taxon>Rhabditida</taxon>
        <taxon>Rhabditina</taxon>
        <taxon>Rhabditomorpha</taxon>
        <taxon>Rhabditoidea</taxon>
        <taxon>Rhabditidae</taxon>
        <taxon>Peloderinae</taxon>
        <taxon>Caenorhabditis</taxon>
    </lineage>
</organism>
<dbReference type="STRING" id="31234.E3N4N2"/>
<feature type="domain" description="ISXO2-like transposase" evidence="2">
    <location>
        <begin position="13"/>
        <end position="116"/>
    </location>
</feature>
<dbReference type="Pfam" id="PF12762">
    <property type="entry name" value="DDE_Tnp_IS1595"/>
    <property type="match status" value="1"/>
</dbReference>
<keyword evidence="1" id="KW-0732">Signal</keyword>
<reference evidence="3" key="1">
    <citation type="submission" date="2007-07" db="EMBL/GenBank/DDBJ databases">
        <title>PCAP assembly of the Caenorhabditis remanei genome.</title>
        <authorList>
            <consortium name="The Caenorhabditis remanei Sequencing Consortium"/>
            <person name="Wilson R.K."/>
        </authorList>
    </citation>
    <scope>NUCLEOTIDE SEQUENCE [LARGE SCALE GENOMIC DNA]</scope>
    <source>
        <strain evidence="3">PB4641</strain>
    </source>
</reference>